<dbReference type="InterPro" id="IPR002885">
    <property type="entry name" value="PPR_rpt"/>
</dbReference>
<feature type="repeat" description="PPR" evidence="2">
    <location>
        <begin position="249"/>
        <end position="284"/>
    </location>
</feature>
<dbReference type="Pfam" id="PF13041">
    <property type="entry name" value="PPR_2"/>
    <property type="match status" value="1"/>
</dbReference>
<feature type="non-terminal residue" evidence="3">
    <location>
        <position position="1"/>
    </location>
</feature>
<keyword evidence="4" id="KW-1185">Reference proteome</keyword>
<reference evidence="3 4" key="1">
    <citation type="journal article" date="2013" name="BMC Genomics">
        <title>The miniature genome of a carnivorous plant Genlisea aurea contains a low number of genes and short non-coding sequences.</title>
        <authorList>
            <person name="Leushkin E.V."/>
            <person name="Sutormin R.A."/>
            <person name="Nabieva E.R."/>
            <person name="Penin A.A."/>
            <person name="Kondrashov A.S."/>
            <person name="Logacheva M.D."/>
        </authorList>
    </citation>
    <scope>NUCLEOTIDE SEQUENCE [LARGE SCALE GENOMIC DNA]</scope>
</reference>
<feature type="repeat" description="PPR" evidence="2">
    <location>
        <begin position="351"/>
        <end position="385"/>
    </location>
</feature>
<dbReference type="Gene3D" id="1.25.40.10">
    <property type="entry name" value="Tetratricopeptide repeat domain"/>
    <property type="match status" value="4"/>
</dbReference>
<accession>S8DVL3</accession>
<dbReference type="Pfam" id="PF01535">
    <property type="entry name" value="PPR"/>
    <property type="match status" value="5"/>
</dbReference>
<dbReference type="OrthoDB" id="1871818at2759"/>
<dbReference type="GO" id="GO:0003723">
    <property type="term" value="F:RNA binding"/>
    <property type="evidence" value="ECO:0007669"/>
    <property type="project" value="InterPro"/>
</dbReference>
<feature type="repeat" description="PPR" evidence="2">
    <location>
        <begin position="49"/>
        <end position="83"/>
    </location>
</feature>
<dbReference type="PANTHER" id="PTHR47926">
    <property type="entry name" value="PENTATRICOPEPTIDE REPEAT-CONTAINING PROTEIN"/>
    <property type="match status" value="1"/>
</dbReference>
<evidence type="ECO:0000313" key="3">
    <source>
        <dbReference type="EMBL" id="EPS63937.1"/>
    </source>
</evidence>
<gene>
    <name evidence="3" type="ORF">M569_10844</name>
</gene>
<dbReference type="FunFam" id="1.25.40.10:FF:000158">
    <property type="entry name" value="pentatricopeptide repeat-containing protein At2g33680"/>
    <property type="match status" value="1"/>
</dbReference>
<dbReference type="InterPro" id="IPR046960">
    <property type="entry name" value="PPR_At4g14850-like_plant"/>
</dbReference>
<dbReference type="EMBL" id="AUSU01005146">
    <property type="protein sequence ID" value="EPS63937.1"/>
    <property type="molecule type" value="Genomic_DNA"/>
</dbReference>
<feature type="repeat" description="PPR" evidence="2">
    <location>
        <begin position="152"/>
        <end position="186"/>
    </location>
</feature>
<dbReference type="GO" id="GO:0009451">
    <property type="term" value="P:RNA modification"/>
    <property type="evidence" value="ECO:0007669"/>
    <property type="project" value="InterPro"/>
</dbReference>
<dbReference type="InterPro" id="IPR011990">
    <property type="entry name" value="TPR-like_helical_dom_sf"/>
</dbReference>
<comment type="caution">
    <text evidence="3">The sequence shown here is derived from an EMBL/GenBank/DDBJ whole genome shotgun (WGS) entry which is preliminary data.</text>
</comment>
<evidence type="ECO:0000313" key="4">
    <source>
        <dbReference type="Proteomes" id="UP000015453"/>
    </source>
</evidence>
<dbReference type="AlphaFoldDB" id="S8DVL3"/>
<dbReference type="GO" id="GO:0099402">
    <property type="term" value="P:plant organ development"/>
    <property type="evidence" value="ECO:0007669"/>
    <property type="project" value="UniProtKB-ARBA"/>
</dbReference>
<name>S8DVL3_9LAMI</name>
<dbReference type="NCBIfam" id="TIGR00756">
    <property type="entry name" value="PPR"/>
    <property type="match status" value="4"/>
</dbReference>
<evidence type="ECO:0000256" key="2">
    <source>
        <dbReference type="PROSITE-ProRule" id="PRU00708"/>
    </source>
</evidence>
<organism evidence="3 4">
    <name type="scientific">Genlisea aurea</name>
    <dbReference type="NCBI Taxonomy" id="192259"/>
    <lineage>
        <taxon>Eukaryota</taxon>
        <taxon>Viridiplantae</taxon>
        <taxon>Streptophyta</taxon>
        <taxon>Embryophyta</taxon>
        <taxon>Tracheophyta</taxon>
        <taxon>Spermatophyta</taxon>
        <taxon>Magnoliopsida</taxon>
        <taxon>eudicotyledons</taxon>
        <taxon>Gunneridae</taxon>
        <taxon>Pentapetalae</taxon>
        <taxon>asterids</taxon>
        <taxon>lamiids</taxon>
        <taxon>Lamiales</taxon>
        <taxon>Lentibulariaceae</taxon>
        <taxon>Genlisea</taxon>
    </lineage>
</organism>
<feature type="non-terminal residue" evidence="3">
    <location>
        <position position="512"/>
    </location>
</feature>
<evidence type="ECO:0000256" key="1">
    <source>
        <dbReference type="ARBA" id="ARBA00022737"/>
    </source>
</evidence>
<dbReference type="Proteomes" id="UP000015453">
    <property type="component" value="Unassembled WGS sequence"/>
</dbReference>
<sequence length="512" mass="56098">GQQIHCNAFKTAAVDSSDPTVSNSLLAMYSKHRDTPSAVKLFDEMPHRDSVSWSSMINCYSRSGLSRKAMHTFTQMYSRGFAPTPELMAACLSACRKDENSKFGRAIHGLVFVDERVEDCSSFLASSLVDFYCKAHDLSTACCVFDRIPEKNVASWTAMICGWIQYGDHIRAIECLKAMQRENTEPNVVTLISVLPAVAPGKEIHAYAIRRGCDSDPRLSSALLHVYCSCGGVRNLHVARLIFDRSAKEITMWSSMIAGYSKSKGQARKSIKLFNRMQTEGIRPNNVTMLGLISACSNLISLSDGHGVHGHSMKSGLISHLPVQNAMIDMYAKCGSLSESEKVFHGISNRDCISWSALINAYGLYGCAEKALKCFYELLGSEIEPDGVAYLAALSACNHGGMEDEGKAIFELARKDGGTLSSEHYACYVDLLGRAGKLEDAYSVVCSMPMRPSPRILTSLASACKLHGRLNLAEALAGILINDEPEKAATHKLVSMIYAESGNWPKVEEIRR</sequence>
<evidence type="ECO:0008006" key="5">
    <source>
        <dbReference type="Google" id="ProtNLM"/>
    </source>
</evidence>
<protein>
    <recommendedName>
        <fullName evidence="5">Pentatricopeptide repeat-containing protein</fullName>
    </recommendedName>
</protein>
<proteinExistence type="predicted"/>
<keyword evidence="1" id="KW-0677">Repeat</keyword>
<dbReference type="PROSITE" id="PS51375">
    <property type="entry name" value="PPR"/>
    <property type="match status" value="4"/>
</dbReference>
<dbReference type="PANTHER" id="PTHR47926:SF544">
    <property type="entry name" value="PENTACOTRIPEPTIDE-REPEAT REGION OF PRORP DOMAIN-CONTAINING PROTEIN"/>
    <property type="match status" value="1"/>
</dbReference>